<gene>
    <name evidence="3" type="ORF">PCOR1329_LOCUS23237</name>
</gene>
<dbReference type="Proteomes" id="UP001189429">
    <property type="component" value="Unassembled WGS sequence"/>
</dbReference>
<name>A0ABN9RSD0_9DINO</name>
<evidence type="ECO:0000313" key="4">
    <source>
        <dbReference type="Proteomes" id="UP001189429"/>
    </source>
</evidence>
<evidence type="ECO:0000256" key="2">
    <source>
        <dbReference type="SAM" id="Phobius"/>
    </source>
</evidence>
<keyword evidence="2" id="KW-1133">Transmembrane helix</keyword>
<proteinExistence type="predicted"/>
<feature type="transmembrane region" description="Helical" evidence="2">
    <location>
        <begin position="639"/>
        <end position="669"/>
    </location>
</feature>
<keyword evidence="2" id="KW-0472">Membrane</keyword>
<dbReference type="EMBL" id="CAUYUJ010007847">
    <property type="protein sequence ID" value="CAK0822145.1"/>
    <property type="molecule type" value="Genomic_DNA"/>
</dbReference>
<feature type="compositionally biased region" description="Low complexity" evidence="1">
    <location>
        <begin position="67"/>
        <end position="83"/>
    </location>
</feature>
<keyword evidence="4" id="KW-1185">Reference proteome</keyword>
<comment type="caution">
    <text evidence="3">The sequence shown here is derived from an EMBL/GenBank/DDBJ whole genome shotgun (WGS) entry which is preliminary data.</text>
</comment>
<feature type="region of interest" description="Disordered" evidence="1">
    <location>
        <begin position="39"/>
        <end position="83"/>
    </location>
</feature>
<reference evidence="3" key="1">
    <citation type="submission" date="2023-10" db="EMBL/GenBank/DDBJ databases">
        <authorList>
            <person name="Chen Y."/>
            <person name="Shah S."/>
            <person name="Dougan E. K."/>
            <person name="Thang M."/>
            <person name="Chan C."/>
        </authorList>
    </citation>
    <scope>NUCLEOTIDE SEQUENCE [LARGE SCALE GENOMIC DNA]</scope>
</reference>
<feature type="region of interest" description="Disordered" evidence="1">
    <location>
        <begin position="556"/>
        <end position="595"/>
    </location>
</feature>
<keyword evidence="2" id="KW-0812">Transmembrane</keyword>
<evidence type="ECO:0000313" key="3">
    <source>
        <dbReference type="EMBL" id="CAK0822145.1"/>
    </source>
</evidence>
<protein>
    <submittedName>
        <fullName evidence="3">Uncharacterized protein</fullName>
    </submittedName>
</protein>
<accession>A0ABN9RSD0</accession>
<sequence>MAWGCLRILGSVSAAREVAGEGWPARGLASESKIWFPGAPIQGAAGPPEPDSTSGSMPGPMLEVGMPSAGTRRAPRAAPAADAASIPGEAMNSILDQIDTNPGDHPRVIGTVSAAAFDTEAYSMEHLTGLHSLLAVEVVAYVDLAVRGPLHHEFLRPPRLPGFTVHVGGAVKPVALHGLPSIGTWSESRRGAASVVVPASSQTLGGAAFLLLISGRVGFPGGVDAAVGKPAGCAVDAFDVAHGAKFNLAEDLVFEQLLARADRASHALAAAAAGHPCARLAPGPIGARNLLEVAQLARLGGARSIDFAGQAGAEAQRQGKGAAFPSGLSCAANPGRGRARGGGGGRAFDEVRGGLAHVHSLAHDGSRRFLGEELAKLASRGCVAKTVVDAERLGISARKTRRTMLSRGADATEGRLALLTDLVGGEGAELFALDFAGDAYLLIGGAVVAWHATPLSHHGESILILRLVTPKRSKQPRFGMEPGAMAASLRAGGWRRAWREVDVEPEIIALQGPHPTLSGESLIQAAWARLPPAAREGALRGLPGWLLEQDLAADGGVPARAGRSPGMDAAGAGPRRAAPRPPPKAPRAAQVEGTGRAREPCAAPAACVREEDINLACENFDCVTLVGTTQRLRDISYPVWLGVDIVLTAHAILVSAIIPIVLIAIFAIFGLKPSSSCRSIYAVTHLHSKDYQSWNRHIHLAIGMPPFAVAAPSWGLKRGAEPAQGAEGPDRKKHIQDLLAKGEDVSTVKKLLTVLTKLSLTNAAEIREITGMLWNTVLVEVKSPIAVEMMARGKSYHEESKKAKGDPAAQDRLGPPYVHIFAGLMLGLSKTEPQLEETHTNSLTEFWAQQVAAEGKTPLDLLGKVMYCKCKAAKVKDGKPGLAKVTIAMSTEFGAVQVAILAALAANGGIKKHGPAPRGPLERAAQELLEVLEGTQSKKS</sequence>
<organism evidence="3 4">
    <name type="scientific">Prorocentrum cordatum</name>
    <dbReference type="NCBI Taxonomy" id="2364126"/>
    <lineage>
        <taxon>Eukaryota</taxon>
        <taxon>Sar</taxon>
        <taxon>Alveolata</taxon>
        <taxon>Dinophyceae</taxon>
        <taxon>Prorocentrales</taxon>
        <taxon>Prorocentraceae</taxon>
        <taxon>Prorocentrum</taxon>
    </lineage>
</organism>
<evidence type="ECO:0000256" key="1">
    <source>
        <dbReference type="SAM" id="MobiDB-lite"/>
    </source>
</evidence>